<evidence type="ECO:0000256" key="9">
    <source>
        <dbReference type="ARBA" id="ARBA00022679"/>
    </source>
</evidence>
<proteinExistence type="inferred from homology"/>
<comment type="subcellular location">
    <subcellularLocation>
        <location evidence="2">Cytoplasm</location>
    </subcellularLocation>
</comment>
<evidence type="ECO:0000313" key="12">
    <source>
        <dbReference type="Proteomes" id="UP001318860"/>
    </source>
</evidence>
<comment type="similarity">
    <text evidence="4">Belongs to the purine/pyrimidine phosphoribosyltransferase family.</text>
</comment>
<dbReference type="CDD" id="cd06223">
    <property type="entry name" value="PRTases_typeI"/>
    <property type="match status" value="1"/>
</dbReference>
<dbReference type="SUPFAM" id="SSF53271">
    <property type="entry name" value="PRTase-like"/>
    <property type="match status" value="1"/>
</dbReference>
<evidence type="ECO:0000256" key="1">
    <source>
        <dbReference type="ARBA" id="ARBA00000868"/>
    </source>
</evidence>
<keyword evidence="7" id="KW-0963">Cytoplasm</keyword>
<comment type="caution">
    <text evidence="11">The sequence shown here is derived from an EMBL/GenBank/DDBJ whole genome shotgun (WGS) entry which is preliminary data.</text>
</comment>
<keyword evidence="8" id="KW-0328">Glycosyltransferase</keyword>
<evidence type="ECO:0000256" key="7">
    <source>
        <dbReference type="ARBA" id="ARBA00022490"/>
    </source>
</evidence>
<evidence type="ECO:0000256" key="3">
    <source>
        <dbReference type="ARBA" id="ARBA00004659"/>
    </source>
</evidence>
<comment type="pathway">
    <text evidence="3">Purine metabolism; AMP biosynthesis via salvage pathway; AMP from adenine: step 1/1.</text>
</comment>
<comment type="catalytic activity">
    <reaction evidence="1">
        <text>AMP + diphosphate = 5-phospho-alpha-D-ribose 1-diphosphate + adenine</text>
        <dbReference type="Rhea" id="RHEA:16609"/>
        <dbReference type="ChEBI" id="CHEBI:16708"/>
        <dbReference type="ChEBI" id="CHEBI:33019"/>
        <dbReference type="ChEBI" id="CHEBI:58017"/>
        <dbReference type="ChEBI" id="CHEBI:456215"/>
        <dbReference type="EC" id="2.4.2.7"/>
    </reaction>
</comment>
<dbReference type="EC" id="2.4.2.7" evidence="6"/>
<accession>A0ABR0TZJ2</accession>
<keyword evidence="12" id="KW-1185">Reference proteome</keyword>
<evidence type="ECO:0000256" key="5">
    <source>
        <dbReference type="ARBA" id="ARBA00011738"/>
    </source>
</evidence>
<dbReference type="EMBL" id="JABTTQ020003506">
    <property type="protein sequence ID" value="KAK6115656.1"/>
    <property type="molecule type" value="Genomic_DNA"/>
</dbReference>
<dbReference type="InterPro" id="IPR050120">
    <property type="entry name" value="Adenine_PRTase"/>
</dbReference>
<dbReference type="InterPro" id="IPR029057">
    <property type="entry name" value="PRTase-like"/>
</dbReference>
<dbReference type="PANTHER" id="PTHR11776:SF0">
    <property type="entry name" value="ADENINE PHOSPHORIBOSYLTRANSFERASE 1, CHLOROPLASTIC"/>
    <property type="match status" value="1"/>
</dbReference>
<dbReference type="PANTHER" id="PTHR11776">
    <property type="entry name" value="ADENINE PHOSPHORIBOSYLTRANSFERASE"/>
    <property type="match status" value="1"/>
</dbReference>
<dbReference type="InterPro" id="IPR000836">
    <property type="entry name" value="PRTase_dom"/>
</dbReference>
<comment type="subunit">
    <text evidence="5">Homodimer.</text>
</comment>
<reference evidence="11 12" key="1">
    <citation type="journal article" date="2021" name="Comput. Struct. Biotechnol. J.">
        <title>De novo genome assembly of the potent medicinal plant Rehmannia glutinosa using nanopore technology.</title>
        <authorList>
            <person name="Ma L."/>
            <person name="Dong C."/>
            <person name="Song C."/>
            <person name="Wang X."/>
            <person name="Zheng X."/>
            <person name="Niu Y."/>
            <person name="Chen S."/>
            <person name="Feng W."/>
        </authorList>
    </citation>
    <scope>NUCLEOTIDE SEQUENCE [LARGE SCALE GENOMIC DNA]</scope>
    <source>
        <strain evidence="11">DH-2019</strain>
    </source>
</reference>
<sequence>MDKRREILLIYKGSTGVVAVPKQKPMNVVHMASSNVDNTDDRISRISSSIQAFKDTIYLFVERYKDKNINIVAGVEARGFILGPPIALAIGAKFAPMRKPKKLPGEVISEEYSLEYGTDKIEMHVEYAAGERLCCSR</sequence>
<evidence type="ECO:0000256" key="6">
    <source>
        <dbReference type="ARBA" id="ARBA00011893"/>
    </source>
</evidence>
<dbReference type="Gene3D" id="3.40.50.2020">
    <property type="match status" value="1"/>
</dbReference>
<gene>
    <name evidence="11" type="ORF">DH2020_007925</name>
</gene>
<evidence type="ECO:0000256" key="4">
    <source>
        <dbReference type="ARBA" id="ARBA00008391"/>
    </source>
</evidence>
<evidence type="ECO:0000256" key="10">
    <source>
        <dbReference type="ARBA" id="ARBA00022726"/>
    </source>
</evidence>
<keyword evidence="10" id="KW-0660">Purine salvage</keyword>
<dbReference type="Proteomes" id="UP001318860">
    <property type="component" value="Unassembled WGS sequence"/>
</dbReference>
<evidence type="ECO:0000256" key="2">
    <source>
        <dbReference type="ARBA" id="ARBA00004496"/>
    </source>
</evidence>
<evidence type="ECO:0000256" key="8">
    <source>
        <dbReference type="ARBA" id="ARBA00022676"/>
    </source>
</evidence>
<keyword evidence="9" id="KW-0808">Transferase</keyword>
<evidence type="ECO:0000313" key="11">
    <source>
        <dbReference type="EMBL" id="KAK6115656.1"/>
    </source>
</evidence>
<organism evidence="11 12">
    <name type="scientific">Rehmannia glutinosa</name>
    <name type="common">Chinese foxglove</name>
    <dbReference type="NCBI Taxonomy" id="99300"/>
    <lineage>
        <taxon>Eukaryota</taxon>
        <taxon>Viridiplantae</taxon>
        <taxon>Streptophyta</taxon>
        <taxon>Embryophyta</taxon>
        <taxon>Tracheophyta</taxon>
        <taxon>Spermatophyta</taxon>
        <taxon>Magnoliopsida</taxon>
        <taxon>eudicotyledons</taxon>
        <taxon>Gunneridae</taxon>
        <taxon>Pentapetalae</taxon>
        <taxon>asterids</taxon>
        <taxon>lamiids</taxon>
        <taxon>Lamiales</taxon>
        <taxon>Orobanchaceae</taxon>
        <taxon>Rehmannieae</taxon>
        <taxon>Rehmannia</taxon>
    </lineage>
</organism>
<name>A0ABR0TZJ2_REHGL</name>
<protein>
    <recommendedName>
        <fullName evidence="6">adenine phosphoribosyltransferase</fullName>
        <ecNumber evidence="6">2.4.2.7</ecNumber>
    </recommendedName>
</protein>